<gene>
    <name evidence="17" type="ORF">RRG08_000349</name>
</gene>
<dbReference type="FunFam" id="3.40.50.300:FF:000074">
    <property type="entry name" value="Multidrug resistance-associated protein 5 isoform 1"/>
    <property type="match status" value="1"/>
</dbReference>
<feature type="transmembrane region" description="Helical" evidence="14">
    <location>
        <begin position="103"/>
        <end position="123"/>
    </location>
</feature>
<evidence type="ECO:0000256" key="5">
    <source>
        <dbReference type="ARBA" id="ARBA00022692"/>
    </source>
</evidence>
<dbReference type="EC" id="7.6.2.3" evidence="11"/>
<keyword evidence="6" id="KW-0677">Repeat</keyword>
<evidence type="ECO:0000256" key="6">
    <source>
        <dbReference type="ARBA" id="ARBA00022737"/>
    </source>
</evidence>
<dbReference type="GO" id="GO:0005774">
    <property type="term" value="C:vacuolar membrane"/>
    <property type="evidence" value="ECO:0007669"/>
    <property type="project" value="UniProtKB-SubCell"/>
</dbReference>
<keyword evidence="7" id="KW-0547">Nucleotide-binding</keyword>
<protein>
    <recommendedName>
        <fullName evidence="11">ABC-type glutathione-S-conjugate transporter</fullName>
        <ecNumber evidence="11">7.6.2.3</ecNumber>
    </recommendedName>
</protein>
<feature type="transmembrane region" description="Helical" evidence="14">
    <location>
        <begin position="129"/>
        <end position="154"/>
    </location>
</feature>
<dbReference type="Pfam" id="PF24357">
    <property type="entry name" value="TMD0_ABC"/>
    <property type="match status" value="1"/>
</dbReference>
<evidence type="ECO:0000256" key="10">
    <source>
        <dbReference type="ARBA" id="ARBA00023136"/>
    </source>
</evidence>
<dbReference type="InterPro" id="IPR036640">
    <property type="entry name" value="ABC1_TM_sf"/>
</dbReference>
<organism evidence="17 18">
    <name type="scientific">Elysia crispata</name>
    <name type="common">lettuce slug</name>
    <dbReference type="NCBI Taxonomy" id="231223"/>
    <lineage>
        <taxon>Eukaryota</taxon>
        <taxon>Metazoa</taxon>
        <taxon>Spiralia</taxon>
        <taxon>Lophotrochozoa</taxon>
        <taxon>Mollusca</taxon>
        <taxon>Gastropoda</taxon>
        <taxon>Heterobranchia</taxon>
        <taxon>Euthyneura</taxon>
        <taxon>Panpulmonata</taxon>
        <taxon>Sacoglossa</taxon>
        <taxon>Placobranchoidea</taxon>
        <taxon>Plakobranchidae</taxon>
        <taxon>Elysia</taxon>
    </lineage>
</organism>
<evidence type="ECO:0000256" key="2">
    <source>
        <dbReference type="ARBA" id="ARBA00009726"/>
    </source>
</evidence>
<proteinExistence type="inferred from homology"/>
<feature type="domain" description="ABC transmembrane type-1" evidence="16">
    <location>
        <begin position="992"/>
        <end position="1279"/>
    </location>
</feature>
<evidence type="ECO:0000313" key="18">
    <source>
        <dbReference type="Proteomes" id="UP001283361"/>
    </source>
</evidence>
<dbReference type="InterPro" id="IPR027417">
    <property type="entry name" value="P-loop_NTPase"/>
</dbReference>
<evidence type="ECO:0000256" key="8">
    <source>
        <dbReference type="ARBA" id="ARBA00022840"/>
    </source>
</evidence>
<dbReference type="EMBL" id="JAWDGP010003256">
    <property type="protein sequence ID" value="KAK3775937.1"/>
    <property type="molecule type" value="Genomic_DNA"/>
</dbReference>
<name>A0AAE1DML2_9GAST</name>
<evidence type="ECO:0000256" key="4">
    <source>
        <dbReference type="ARBA" id="ARBA00022554"/>
    </source>
</evidence>
<feature type="transmembrane region" description="Helical" evidence="14">
    <location>
        <begin position="75"/>
        <end position="91"/>
    </location>
</feature>
<dbReference type="GO" id="GO:0016887">
    <property type="term" value="F:ATP hydrolysis activity"/>
    <property type="evidence" value="ECO:0007669"/>
    <property type="project" value="InterPro"/>
</dbReference>
<dbReference type="InterPro" id="IPR003593">
    <property type="entry name" value="AAA+_ATPase"/>
</dbReference>
<dbReference type="InterPro" id="IPR003439">
    <property type="entry name" value="ABC_transporter-like_ATP-bd"/>
</dbReference>
<dbReference type="FunFam" id="1.20.1560.10:FF:000020">
    <property type="entry name" value="ABC metal ion transporter"/>
    <property type="match status" value="1"/>
</dbReference>
<dbReference type="CDD" id="cd18603">
    <property type="entry name" value="ABC_6TM_MRP1_2_3_6_D2_like"/>
    <property type="match status" value="1"/>
</dbReference>
<dbReference type="Proteomes" id="UP001283361">
    <property type="component" value="Unassembled WGS sequence"/>
</dbReference>
<dbReference type="InterPro" id="IPR056227">
    <property type="entry name" value="TMD0_ABC"/>
</dbReference>
<keyword evidence="4" id="KW-0926">Vacuole</keyword>
<keyword evidence="10 14" id="KW-0472">Membrane</keyword>
<dbReference type="PROSITE" id="PS50893">
    <property type="entry name" value="ABC_TRANSPORTER_2"/>
    <property type="match status" value="2"/>
</dbReference>
<keyword evidence="8" id="KW-0067">ATP-binding</keyword>
<dbReference type="SMART" id="SM00382">
    <property type="entry name" value="AAA"/>
    <property type="match status" value="2"/>
</dbReference>
<evidence type="ECO:0000256" key="12">
    <source>
        <dbReference type="ARBA" id="ARBA00047523"/>
    </source>
</evidence>
<feature type="compositionally biased region" description="Polar residues" evidence="13">
    <location>
        <begin position="298"/>
        <end position="312"/>
    </location>
</feature>
<feature type="domain" description="ABC transmembrane type-1" evidence="16">
    <location>
        <begin position="355"/>
        <end position="622"/>
    </location>
</feature>
<evidence type="ECO:0000256" key="3">
    <source>
        <dbReference type="ARBA" id="ARBA00022448"/>
    </source>
</evidence>
<feature type="region of interest" description="Disordered" evidence="13">
    <location>
        <begin position="298"/>
        <end position="322"/>
    </location>
</feature>
<dbReference type="CDD" id="cd18595">
    <property type="entry name" value="ABC_6TM_MRP1_2_3_6_D1_like"/>
    <property type="match status" value="1"/>
</dbReference>
<dbReference type="PANTHER" id="PTHR24223:SF415">
    <property type="entry name" value="FI20190P1"/>
    <property type="match status" value="1"/>
</dbReference>
<dbReference type="FunFam" id="3.40.50.300:FF:000293">
    <property type="entry name" value="ATP binding cassette subfamily C member 1"/>
    <property type="match status" value="1"/>
</dbReference>
<dbReference type="PANTHER" id="PTHR24223">
    <property type="entry name" value="ATP-BINDING CASSETTE SUB-FAMILY C"/>
    <property type="match status" value="1"/>
</dbReference>
<keyword evidence="5 14" id="KW-0812">Transmembrane</keyword>
<feature type="transmembrane region" description="Helical" evidence="14">
    <location>
        <begin position="376"/>
        <end position="401"/>
    </location>
</feature>
<feature type="transmembrane region" description="Helical" evidence="14">
    <location>
        <begin position="558"/>
        <end position="586"/>
    </location>
</feature>
<dbReference type="InterPro" id="IPR050173">
    <property type="entry name" value="ABC_transporter_C-like"/>
</dbReference>
<dbReference type="InterPro" id="IPR011527">
    <property type="entry name" value="ABC1_TM_dom"/>
</dbReference>
<comment type="similarity">
    <text evidence="2">Belongs to the ABC transporter superfamily. ABCC family. Conjugate transporter (TC 3.A.1.208) subfamily.</text>
</comment>
<evidence type="ECO:0000259" key="16">
    <source>
        <dbReference type="PROSITE" id="PS50929"/>
    </source>
</evidence>
<comment type="subcellular location">
    <subcellularLocation>
        <location evidence="1">Vacuole membrane</location>
        <topology evidence="1">Multi-pass membrane protein</topology>
    </subcellularLocation>
</comment>
<feature type="transmembrane region" description="Helical" evidence="14">
    <location>
        <begin position="36"/>
        <end position="55"/>
    </location>
</feature>
<evidence type="ECO:0000256" key="13">
    <source>
        <dbReference type="SAM" id="MobiDB-lite"/>
    </source>
</evidence>
<dbReference type="FunFam" id="1.20.1560.10:FF:000010">
    <property type="entry name" value="Multidrug resistance-associated ABC transporter"/>
    <property type="match status" value="1"/>
</dbReference>
<dbReference type="PROSITE" id="PS00211">
    <property type="entry name" value="ABC_TRANSPORTER_1"/>
    <property type="match status" value="2"/>
</dbReference>
<dbReference type="CDD" id="cd03244">
    <property type="entry name" value="ABCC_MRP_domain2"/>
    <property type="match status" value="1"/>
</dbReference>
<dbReference type="Gene3D" id="3.40.50.300">
    <property type="entry name" value="P-loop containing nucleotide triphosphate hydrolases"/>
    <property type="match status" value="2"/>
</dbReference>
<dbReference type="Pfam" id="PF00005">
    <property type="entry name" value="ABC_tran"/>
    <property type="match status" value="2"/>
</dbReference>
<comment type="caution">
    <text evidence="17">The sequence shown here is derived from an EMBL/GenBank/DDBJ whole genome shotgun (WGS) entry which is preliminary data.</text>
</comment>
<keyword evidence="18" id="KW-1185">Reference proteome</keyword>
<evidence type="ECO:0000256" key="11">
    <source>
        <dbReference type="ARBA" id="ARBA00024220"/>
    </source>
</evidence>
<feature type="transmembrane region" description="Helical" evidence="14">
    <location>
        <begin position="1129"/>
        <end position="1151"/>
    </location>
</feature>
<dbReference type="Pfam" id="PF00664">
    <property type="entry name" value="ABC_membrane"/>
    <property type="match status" value="2"/>
</dbReference>
<evidence type="ECO:0000256" key="7">
    <source>
        <dbReference type="ARBA" id="ARBA00022741"/>
    </source>
</evidence>
<feature type="transmembrane region" description="Helical" evidence="14">
    <location>
        <begin position="335"/>
        <end position="356"/>
    </location>
</feature>
<keyword evidence="9 14" id="KW-1133">Transmembrane helix</keyword>
<feature type="transmembrane region" description="Helical" evidence="14">
    <location>
        <begin position="598"/>
        <end position="620"/>
    </location>
</feature>
<feature type="transmembrane region" description="Helical" evidence="14">
    <location>
        <begin position="1038"/>
        <end position="1063"/>
    </location>
</feature>
<accession>A0AAE1DML2</accession>
<dbReference type="CDD" id="cd03250">
    <property type="entry name" value="ABCC_MRP_domain1"/>
    <property type="match status" value="1"/>
</dbReference>
<evidence type="ECO:0000256" key="9">
    <source>
        <dbReference type="ARBA" id="ARBA00022989"/>
    </source>
</evidence>
<evidence type="ECO:0000313" key="17">
    <source>
        <dbReference type="EMBL" id="KAK3775937.1"/>
    </source>
</evidence>
<dbReference type="SUPFAM" id="SSF52540">
    <property type="entry name" value="P-loop containing nucleoside triphosphate hydrolases"/>
    <property type="match status" value="2"/>
</dbReference>
<evidence type="ECO:0000256" key="14">
    <source>
        <dbReference type="SAM" id="Phobius"/>
    </source>
</evidence>
<keyword evidence="3" id="KW-0813">Transport</keyword>
<feature type="domain" description="ABC transporter" evidence="15">
    <location>
        <begin position="653"/>
        <end position="877"/>
    </location>
</feature>
<dbReference type="GO" id="GO:0005524">
    <property type="term" value="F:ATP binding"/>
    <property type="evidence" value="ECO:0007669"/>
    <property type="project" value="UniProtKB-KW"/>
</dbReference>
<comment type="catalytic activity">
    <reaction evidence="12">
        <text>leukotriene C4(in) + ATP + H2O = leukotriene C4(out) + ADP + phosphate + H(+)</text>
        <dbReference type="Rhea" id="RHEA:38963"/>
        <dbReference type="ChEBI" id="CHEBI:15377"/>
        <dbReference type="ChEBI" id="CHEBI:15378"/>
        <dbReference type="ChEBI" id="CHEBI:30616"/>
        <dbReference type="ChEBI" id="CHEBI:43474"/>
        <dbReference type="ChEBI" id="CHEBI:57973"/>
        <dbReference type="ChEBI" id="CHEBI:456216"/>
    </reaction>
    <physiologicalReaction direction="left-to-right" evidence="12">
        <dbReference type="Rhea" id="RHEA:38964"/>
    </physiologicalReaction>
</comment>
<dbReference type="PROSITE" id="PS50929">
    <property type="entry name" value="ABC_TM1F"/>
    <property type="match status" value="2"/>
</dbReference>
<sequence length="1556" mass="174243">MRNDSDNRFCGDSAFWDTSTVDSAHPRLSECFQQTALTFLPCGWLWLTAGFHLVYLRRHTRFISLPITRLHTARLSVAATLGLVSGIHLFLPLQEDKSFPPSFFLSQLLWLITYFLASILMVLSRRYGVMTPCVVFIFWLLTVAINIVPLYTAIVEKFYRNEAMRFDLQLITSVLIGIEFSLQLTGDTQVNLTNASSNKNPCPAMVASFVSKLTYSWMSNLVYQCYKTSMDISGIFEVPGQMQCRHNIPEFMTKWGNELYTAKSLRNKNQLGNTSSVIDARNQRESAIVKSSIKTRKATNSTRLLSQPTRAAQKTKKEKSSGKTPSLYRALIKMYALPLLKAHTVGFMGICLHYASPLLLGRLISYIDKKDEVPRWQGYAIAVSLFAVSLVAGILETFCFYCCNNTSTRIKTVLAAAVYKKTLTMNAAARRKFSVGTIVNLVSVDCQQICDLSTRLYLLIMWPFEILITFFMLYYVLGVAAIVGIVGLLVLIPANAHVMGLLRRTQTGQLVCKDHRIKLVNEILNGVKVMKLYAWEPPFEKKVLEARRLEVMELRKTAVLNALITLCWVVSPALVTVTTFASYIFITGNSLTPSKAFVTIDLINLIKAPMQFLPNVISLLTQSQVSFKRLHRYLTAADLGEACSSIICDDFPIQMKKATFTWDRSSAPFLQNISMAIPRGKLIAVVGPVGAGKSSLLSAMLREMEKLQGESSLTGHVAYVPQQAWILNLTLRDNILLNKPLDQVSYQEVLSACALTADIDLLPGADFTEIGEKGANLSGGQRQRVSLARAVYQDADVYLLDDPLSAVDAQVGKHIFHNVIGPQGIIKDKTRLMVTHGVHWLPLVDAIIVMDQGKITEAGTYEQLMMHDGPLAQFVRTYQLEHQDEGTVLSTQADKKHIENEVFLCKKQQNIKQNNIPTECIKEKQYDTIHTCNQSQSKKESILNQATGDFIKKDSGGEDDTRLIEEEAVEEGNIRLTVYATLLRSFGFLPAAVACVFLILHSGANMAAGFWLTEWTNDDFLANRTNKGTDKYSSDTGFYIGIYSVLVLAQVIGNAIFMLLVYVQMVNASQRLHNSMLNNILHQSMAFFDSTPVGRILNRFSRDVDVLDVVISRLFWVVLHHFLNICVTIIFISYSTPIFLVVLPPLLFLYVKIQRFYTRISLQFRRLELKSRSPILSHLTDTEHGVTSIRAYRLGDSFFSQYQDIVDTNNKCNFVTDTSTRWIKVRLKLLTSTLVLFTCLFAVTSEDLSASMAGLSVTSALQVTFSMNMLVQYIAQQETNIVSCERVVDYANLPHEPEWITPDTRPSPEWPGQGRISFHNYSTRYRPNLELVLKDVSFTVEPGQKVGIVGRTGAGKSSLTVALFRMIEASGGAILIDDLDISTIGLHDLRAGLTILPQDPILFSGTVRFNLDPFEIHSDAAIWEALGHAHLSSCVKELPEQLEYICEEGGQNLSVGQRQLLCLARSLLRKTRILVLDEATAAVDLETDAILQETIREAFTDCTVLTVAHRLNTVMDYDKILVLENGEVSEYGSPSELLQRTSGIFYKMARHSGMAQ</sequence>
<reference evidence="17" key="1">
    <citation type="journal article" date="2023" name="G3 (Bethesda)">
        <title>A reference genome for the long-term kleptoplast-retaining sea slug Elysia crispata morphotype clarki.</title>
        <authorList>
            <person name="Eastman K.E."/>
            <person name="Pendleton A.L."/>
            <person name="Shaikh M.A."/>
            <person name="Suttiyut T."/>
            <person name="Ogas R."/>
            <person name="Tomko P."/>
            <person name="Gavelis G."/>
            <person name="Widhalm J.R."/>
            <person name="Wisecaver J.H."/>
        </authorList>
    </citation>
    <scope>NUCLEOTIDE SEQUENCE</scope>
    <source>
        <strain evidence="17">ECLA1</strain>
    </source>
</reference>
<dbReference type="GO" id="GO:0015431">
    <property type="term" value="F:ABC-type glutathione S-conjugate transporter activity"/>
    <property type="evidence" value="ECO:0007669"/>
    <property type="project" value="UniProtKB-EC"/>
</dbReference>
<evidence type="ECO:0000256" key="1">
    <source>
        <dbReference type="ARBA" id="ARBA00004128"/>
    </source>
</evidence>
<feature type="domain" description="ABC transporter" evidence="15">
    <location>
        <begin position="1316"/>
        <end position="1550"/>
    </location>
</feature>
<evidence type="ECO:0000259" key="15">
    <source>
        <dbReference type="PROSITE" id="PS50893"/>
    </source>
</evidence>
<dbReference type="GO" id="GO:0000323">
    <property type="term" value="C:lytic vacuole"/>
    <property type="evidence" value="ECO:0007669"/>
    <property type="project" value="UniProtKB-ARBA"/>
</dbReference>
<dbReference type="SUPFAM" id="SSF90123">
    <property type="entry name" value="ABC transporter transmembrane region"/>
    <property type="match status" value="2"/>
</dbReference>
<dbReference type="InterPro" id="IPR017871">
    <property type="entry name" value="ABC_transporter-like_CS"/>
</dbReference>
<dbReference type="Gene3D" id="1.20.1560.10">
    <property type="entry name" value="ABC transporter type 1, transmembrane domain"/>
    <property type="match status" value="2"/>
</dbReference>
<feature type="transmembrane region" description="Helical" evidence="14">
    <location>
        <begin position="988"/>
        <end position="1012"/>
    </location>
</feature>